<dbReference type="SUPFAM" id="SSF56672">
    <property type="entry name" value="DNA/RNA polymerases"/>
    <property type="match status" value="1"/>
</dbReference>
<dbReference type="InterPro" id="IPR043502">
    <property type="entry name" value="DNA/RNA_pol_sf"/>
</dbReference>
<comment type="caution">
    <text evidence="1">The sequence shown here is derived from an EMBL/GenBank/DDBJ whole genome shotgun (WGS) entry which is preliminary data.</text>
</comment>
<dbReference type="AlphaFoldDB" id="A0AAV3NXF3"/>
<dbReference type="EMBL" id="BAABME010000591">
    <property type="protein sequence ID" value="GAA0144009.1"/>
    <property type="molecule type" value="Genomic_DNA"/>
</dbReference>
<dbReference type="Proteomes" id="UP001454036">
    <property type="component" value="Unassembled WGS sequence"/>
</dbReference>
<organism evidence="1 2">
    <name type="scientific">Lithospermum erythrorhizon</name>
    <name type="common">Purple gromwell</name>
    <name type="synonym">Lithospermum officinale var. erythrorhizon</name>
    <dbReference type="NCBI Taxonomy" id="34254"/>
    <lineage>
        <taxon>Eukaryota</taxon>
        <taxon>Viridiplantae</taxon>
        <taxon>Streptophyta</taxon>
        <taxon>Embryophyta</taxon>
        <taxon>Tracheophyta</taxon>
        <taxon>Spermatophyta</taxon>
        <taxon>Magnoliopsida</taxon>
        <taxon>eudicotyledons</taxon>
        <taxon>Gunneridae</taxon>
        <taxon>Pentapetalae</taxon>
        <taxon>asterids</taxon>
        <taxon>lamiids</taxon>
        <taxon>Boraginales</taxon>
        <taxon>Boraginaceae</taxon>
        <taxon>Boraginoideae</taxon>
        <taxon>Lithospermeae</taxon>
        <taxon>Lithospermum</taxon>
    </lineage>
</organism>
<dbReference type="PANTHER" id="PTHR11439:SF462">
    <property type="match status" value="1"/>
</dbReference>
<keyword evidence="2" id="KW-1185">Reference proteome</keyword>
<keyword evidence="1" id="KW-0675">Receptor</keyword>
<evidence type="ECO:0000313" key="2">
    <source>
        <dbReference type="Proteomes" id="UP001454036"/>
    </source>
</evidence>
<protein>
    <submittedName>
        <fullName evidence="1">Transmembrane signal receptor</fullName>
    </submittedName>
</protein>
<proteinExistence type="predicted"/>
<accession>A0AAV3NXF3</accession>
<gene>
    <name evidence="1" type="ORF">LIER_04563</name>
</gene>
<name>A0AAV3NXF3_LITER</name>
<keyword evidence="1" id="KW-0812">Transmembrane</keyword>
<dbReference type="CDD" id="cd09272">
    <property type="entry name" value="RNase_HI_RT_Ty1"/>
    <property type="match status" value="1"/>
</dbReference>
<keyword evidence="1" id="KW-0472">Membrane</keyword>
<sequence>MKDLGVLKFFLGVEVARSQEGIFFSQRKYALDIISEAGLLGSKPVAFSMERNQRLASSTSAVLRDAERHRRLVGRLLYLSFTRPDLSFSVHFLSQFLHEPRQDHWAAALRVVKYLKGSPGQGILVSADCDLKLSGWCDSDWASCSATRRSVSGWIVFLGKSPVSWKSKKQETVSRSSAEAEYRSMAVVTCELKWLKGLLACFGVAHTESMELFCDNQSAVHLVHNPVFHERTKHIEIDCHFLHDALLEGIIRMNHVSTTNQLAYIFTKALGRRQFEFLLRKLDILDLHAPT</sequence>
<dbReference type="PANTHER" id="PTHR11439">
    <property type="entry name" value="GAG-POL-RELATED RETROTRANSPOSON"/>
    <property type="match status" value="1"/>
</dbReference>
<reference evidence="1 2" key="1">
    <citation type="submission" date="2024-01" db="EMBL/GenBank/DDBJ databases">
        <title>The complete chloroplast genome sequence of Lithospermum erythrorhizon: insights into the phylogenetic relationship among Boraginaceae species and the maternal lineages of purple gromwells.</title>
        <authorList>
            <person name="Okada T."/>
            <person name="Watanabe K."/>
        </authorList>
    </citation>
    <scope>NUCLEOTIDE SEQUENCE [LARGE SCALE GENOMIC DNA]</scope>
</reference>
<evidence type="ECO:0000313" key="1">
    <source>
        <dbReference type="EMBL" id="GAA0144009.1"/>
    </source>
</evidence>